<sequence length="32" mass="3435">MKRPESTIDCMLLTSPAGVCDVAGPQQVEAWT</sequence>
<dbReference type="EMBL" id="JACHIU010000001">
    <property type="protein sequence ID" value="MBB6473584.1"/>
    <property type="molecule type" value="Genomic_DNA"/>
</dbReference>
<dbReference type="AlphaFoldDB" id="A0A7X0M810"/>
<proteinExistence type="predicted"/>
<keyword evidence="2" id="KW-1185">Reference proteome</keyword>
<name>A0A7X0M810_9ACTN</name>
<comment type="caution">
    <text evidence="1">The sequence shown here is derived from an EMBL/GenBank/DDBJ whole genome shotgun (WGS) entry which is preliminary data.</text>
</comment>
<protein>
    <submittedName>
        <fullName evidence="1">Uncharacterized protein</fullName>
    </submittedName>
</protein>
<evidence type="ECO:0000313" key="1">
    <source>
        <dbReference type="EMBL" id="MBB6473584.1"/>
    </source>
</evidence>
<reference evidence="1 2" key="1">
    <citation type="submission" date="2020-08" db="EMBL/GenBank/DDBJ databases">
        <title>Sequencing the genomes of 1000 actinobacteria strains.</title>
        <authorList>
            <person name="Klenk H.-P."/>
        </authorList>
    </citation>
    <scope>NUCLEOTIDE SEQUENCE [LARGE SCALE GENOMIC DNA]</scope>
    <source>
        <strain evidence="1 2">DSM 44936</strain>
    </source>
</reference>
<gene>
    <name evidence="1" type="ORF">BJ992_003015</name>
</gene>
<organism evidence="1 2">
    <name type="scientific">Sphaerisporangium rubeum</name>
    <dbReference type="NCBI Taxonomy" id="321317"/>
    <lineage>
        <taxon>Bacteria</taxon>
        <taxon>Bacillati</taxon>
        <taxon>Actinomycetota</taxon>
        <taxon>Actinomycetes</taxon>
        <taxon>Streptosporangiales</taxon>
        <taxon>Streptosporangiaceae</taxon>
        <taxon>Sphaerisporangium</taxon>
    </lineage>
</organism>
<evidence type="ECO:0000313" key="2">
    <source>
        <dbReference type="Proteomes" id="UP000555564"/>
    </source>
</evidence>
<dbReference type="Proteomes" id="UP000555564">
    <property type="component" value="Unassembled WGS sequence"/>
</dbReference>
<accession>A0A7X0M810</accession>